<feature type="transmembrane region" description="Helical" evidence="6">
    <location>
        <begin position="599"/>
        <end position="620"/>
    </location>
</feature>
<reference evidence="8" key="1">
    <citation type="submission" date="2020-05" db="EMBL/GenBank/DDBJ databases">
        <authorList>
            <person name="Chiriac C."/>
            <person name="Salcher M."/>
            <person name="Ghai R."/>
            <person name="Kavagutti S V."/>
        </authorList>
    </citation>
    <scope>NUCLEOTIDE SEQUENCE</scope>
</reference>
<protein>
    <submittedName>
        <fullName evidence="8">Unannotated protein</fullName>
    </submittedName>
</protein>
<feature type="transmembrane region" description="Helical" evidence="6">
    <location>
        <begin position="167"/>
        <end position="188"/>
    </location>
</feature>
<feature type="transmembrane region" description="Helical" evidence="6">
    <location>
        <begin position="308"/>
        <end position="327"/>
    </location>
</feature>
<dbReference type="PANTHER" id="PTHR34820:SF4">
    <property type="entry name" value="INNER MEMBRANE PROTEIN YEBZ"/>
    <property type="match status" value="1"/>
</dbReference>
<dbReference type="AlphaFoldDB" id="A0A6J7JCX9"/>
<feature type="transmembrane region" description="Helical" evidence="6">
    <location>
        <begin position="477"/>
        <end position="500"/>
    </location>
</feature>
<feature type="transmembrane region" description="Helical" evidence="6">
    <location>
        <begin position="52"/>
        <end position="73"/>
    </location>
</feature>
<sequence>MKGSRPWVSPAVIVGASLAALLVGLALGGGGWTPAPDGLPDAGPLVGWGLPIARLAELLLGILTVSALLYAAMLGPTGRGGVVSAAGRAALVRAAWAAFAWAGVCVLTAVLTLSSVLAISISEALSPSVFLTYAWDLSPSHSLLLTAIVALLVGVGCVFTTSVIASFIWLVISLIGVGFPALSGHAAGLGDHAVAITSGIIHQVAATLWCAGVVALLGAAWRRESDLATMAKRFGTLATWLVGVLVLSGALNAATRLSSPGQLLTTSYGLILLAKVAVLVLLLVLAQRLRGRLLPSLASGAAAAFRKLLLLEVGLLAVALGLAVSLASTPTPRAVTAVLSSGEELIGYPYPPAPTFTSVLFGWHPDAFFLIAGLLAGGLYLAAALRLHARGDRWPLGRTVSWLLGVAVLIWATNAGVAEYSPVSFSLHMAQHMTLAMLAPILLVLGGPFTLALRALPPSKDGRFGARELIVWALHSPLAKVFTNPLVVLAIYTVGLYGMYYTSLFATLMSTHLGHVVMSGHFLLAGYLFYWVIIGIDPLPRPLPHWAKLILLLVSMVVHSFFALPIMSASGPMASDWFARVQPPWVTDLLADTHVAGGIAWGFGEIPALIVLVALSVQWAKDDTKIARRRDRQVDRDGDHELEAYNARLAALAAADEAQAARERGR</sequence>
<dbReference type="Pfam" id="PF09678">
    <property type="entry name" value="Caa3_CtaG"/>
    <property type="match status" value="1"/>
</dbReference>
<keyword evidence="4 6" id="KW-1133">Transmembrane helix</keyword>
<keyword evidence="2" id="KW-1003">Cell membrane</keyword>
<feature type="transmembrane region" description="Helical" evidence="6">
    <location>
        <begin position="267"/>
        <end position="287"/>
    </location>
</feature>
<dbReference type="EMBL" id="CAFBNF010000068">
    <property type="protein sequence ID" value="CAB4940182.1"/>
    <property type="molecule type" value="Genomic_DNA"/>
</dbReference>
<keyword evidence="5 6" id="KW-0472">Membrane</keyword>
<dbReference type="InterPro" id="IPR019108">
    <property type="entry name" value="Caa3_assmbl_CtaG-rel"/>
</dbReference>
<gene>
    <name evidence="8" type="ORF">UFOPK3773_00806</name>
</gene>
<feature type="transmembrane region" description="Helical" evidence="6">
    <location>
        <begin position="234"/>
        <end position="255"/>
    </location>
</feature>
<evidence type="ECO:0000256" key="6">
    <source>
        <dbReference type="SAM" id="Phobius"/>
    </source>
</evidence>
<proteinExistence type="predicted"/>
<feature type="transmembrane region" description="Helical" evidence="6">
    <location>
        <begin position="367"/>
        <end position="387"/>
    </location>
</feature>
<feature type="transmembrane region" description="Helical" evidence="6">
    <location>
        <begin position="437"/>
        <end position="456"/>
    </location>
</feature>
<evidence type="ECO:0000256" key="2">
    <source>
        <dbReference type="ARBA" id="ARBA00022475"/>
    </source>
</evidence>
<feature type="transmembrane region" description="Helical" evidence="6">
    <location>
        <begin position="94"/>
        <end position="121"/>
    </location>
</feature>
<evidence type="ECO:0000256" key="3">
    <source>
        <dbReference type="ARBA" id="ARBA00022692"/>
    </source>
</evidence>
<keyword evidence="3 6" id="KW-0812">Transmembrane</keyword>
<dbReference type="InterPro" id="IPR032694">
    <property type="entry name" value="CopC/D"/>
</dbReference>
<feature type="transmembrane region" description="Helical" evidence="6">
    <location>
        <begin position="200"/>
        <end position="222"/>
    </location>
</feature>
<dbReference type="Pfam" id="PF05425">
    <property type="entry name" value="CopD"/>
    <property type="match status" value="1"/>
</dbReference>
<evidence type="ECO:0000259" key="7">
    <source>
        <dbReference type="Pfam" id="PF05425"/>
    </source>
</evidence>
<feature type="transmembrane region" description="Helical" evidence="6">
    <location>
        <begin position="141"/>
        <end position="160"/>
    </location>
</feature>
<evidence type="ECO:0000313" key="8">
    <source>
        <dbReference type="EMBL" id="CAB4940182.1"/>
    </source>
</evidence>
<evidence type="ECO:0000256" key="4">
    <source>
        <dbReference type="ARBA" id="ARBA00022989"/>
    </source>
</evidence>
<evidence type="ECO:0000256" key="5">
    <source>
        <dbReference type="ARBA" id="ARBA00023136"/>
    </source>
</evidence>
<accession>A0A6J7JCX9</accession>
<organism evidence="8">
    <name type="scientific">freshwater metagenome</name>
    <dbReference type="NCBI Taxonomy" id="449393"/>
    <lineage>
        <taxon>unclassified sequences</taxon>
        <taxon>metagenomes</taxon>
        <taxon>ecological metagenomes</taxon>
    </lineage>
</organism>
<name>A0A6J7JCX9_9ZZZZ</name>
<comment type="subcellular location">
    <subcellularLocation>
        <location evidence="1">Cell membrane</location>
        <topology evidence="1">Multi-pass membrane protein</topology>
    </subcellularLocation>
</comment>
<dbReference type="GO" id="GO:0005886">
    <property type="term" value="C:plasma membrane"/>
    <property type="evidence" value="ECO:0007669"/>
    <property type="project" value="UniProtKB-SubCell"/>
</dbReference>
<feature type="domain" description="Copper resistance protein D" evidence="7">
    <location>
        <begin position="230"/>
        <end position="326"/>
    </location>
</feature>
<evidence type="ECO:0000256" key="1">
    <source>
        <dbReference type="ARBA" id="ARBA00004651"/>
    </source>
</evidence>
<dbReference type="InterPro" id="IPR008457">
    <property type="entry name" value="Cu-R_CopD_dom"/>
</dbReference>
<feature type="transmembrane region" description="Helical" evidence="6">
    <location>
        <begin position="512"/>
        <end position="534"/>
    </location>
</feature>
<dbReference type="PANTHER" id="PTHR34820">
    <property type="entry name" value="INNER MEMBRANE PROTEIN YEBZ"/>
    <property type="match status" value="1"/>
</dbReference>
<feature type="transmembrane region" description="Helical" evidence="6">
    <location>
        <begin position="399"/>
        <end position="417"/>
    </location>
</feature>
<dbReference type="GO" id="GO:0006825">
    <property type="term" value="P:copper ion transport"/>
    <property type="evidence" value="ECO:0007669"/>
    <property type="project" value="InterPro"/>
</dbReference>
<feature type="transmembrane region" description="Helical" evidence="6">
    <location>
        <begin position="546"/>
        <end position="567"/>
    </location>
</feature>